<evidence type="ECO:0000313" key="1">
    <source>
        <dbReference type="EMBL" id="VDP69220.1"/>
    </source>
</evidence>
<dbReference type="WBParaSite" id="ECPE_0000334901-mRNA-1">
    <property type="protein sequence ID" value="ECPE_0000334901-mRNA-1"/>
    <property type="gene ID" value="ECPE_0000334901"/>
</dbReference>
<dbReference type="AlphaFoldDB" id="A0A183A8R1"/>
<gene>
    <name evidence="1" type="ORF">ECPE_LOCUS3346</name>
</gene>
<dbReference type="Proteomes" id="UP000272942">
    <property type="component" value="Unassembled WGS sequence"/>
</dbReference>
<organism evidence="3">
    <name type="scientific">Echinostoma caproni</name>
    <dbReference type="NCBI Taxonomy" id="27848"/>
    <lineage>
        <taxon>Eukaryota</taxon>
        <taxon>Metazoa</taxon>
        <taxon>Spiralia</taxon>
        <taxon>Lophotrochozoa</taxon>
        <taxon>Platyhelminthes</taxon>
        <taxon>Trematoda</taxon>
        <taxon>Digenea</taxon>
        <taxon>Plagiorchiida</taxon>
        <taxon>Echinostomata</taxon>
        <taxon>Echinostomatoidea</taxon>
        <taxon>Echinostomatidae</taxon>
        <taxon>Echinostoma</taxon>
    </lineage>
</organism>
<keyword evidence="2" id="KW-1185">Reference proteome</keyword>
<sequence>MEIRVPLNPHCDQQLATNTKPITRRLKSITTVRYVYACIHVDLSQTRFTAPTNVSSIRLCFAVRRALDNAVLELFGQLSGTPLLQYDVLLCRPVIKGYSTEFTCSILLSIVEAHLCQMLTVLGLLSTDVGGYELLSLFPDQVVSQRDNIITYVEVISVHESLFAVNLDLDS</sequence>
<reference evidence="1 2" key="2">
    <citation type="submission" date="2018-11" db="EMBL/GenBank/DDBJ databases">
        <authorList>
            <consortium name="Pathogen Informatics"/>
        </authorList>
    </citation>
    <scope>NUCLEOTIDE SEQUENCE [LARGE SCALE GENOMIC DNA]</scope>
    <source>
        <strain evidence="1 2">Egypt</strain>
    </source>
</reference>
<evidence type="ECO:0000313" key="2">
    <source>
        <dbReference type="Proteomes" id="UP000272942"/>
    </source>
</evidence>
<proteinExistence type="predicted"/>
<dbReference type="OrthoDB" id="6264327at2759"/>
<dbReference type="EMBL" id="UZAN01040311">
    <property type="protein sequence ID" value="VDP69220.1"/>
    <property type="molecule type" value="Genomic_DNA"/>
</dbReference>
<reference evidence="3" key="1">
    <citation type="submission" date="2016-06" db="UniProtKB">
        <authorList>
            <consortium name="WormBaseParasite"/>
        </authorList>
    </citation>
    <scope>IDENTIFICATION</scope>
</reference>
<name>A0A183A8R1_9TREM</name>
<evidence type="ECO:0000313" key="3">
    <source>
        <dbReference type="WBParaSite" id="ECPE_0000334901-mRNA-1"/>
    </source>
</evidence>
<accession>A0A183A8R1</accession>
<protein>
    <submittedName>
        <fullName evidence="3">Ribonuclease P</fullName>
    </submittedName>
</protein>